<evidence type="ECO:0000313" key="2">
    <source>
        <dbReference type="Proteomes" id="UP000242687"/>
    </source>
</evidence>
<comment type="caution">
    <text evidence="1">The sequence shown here is derived from an EMBL/GenBank/DDBJ whole genome shotgun (WGS) entry which is preliminary data.</text>
</comment>
<sequence>MKNFTILITLFISWKLSYSQTTNLELALDGKKAAYYIALENKLGSEEYKDNSTYYSGNNTAQPRIFMRKQQDIPNLLVYYTFLKTDSTVSEILYEWDVSNFDKKDNNQQTLEFEKKLIDQYNLLTKLISSKYGEADTNGSLNDLSLINSRIGLRRTDIWKPDNRFQVRSYVTISNFYNQSAFTTLNPTHRIRIYVELTKN</sequence>
<keyword evidence="2" id="KW-1185">Reference proteome</keyword>
<organism evidence="1 2">
    <name type="scientific">Mucilaginibacter auburnensis</name>
    <dbReference type="NCBI Taxonomy" id="1457233"/>
    <lineage>
        <taxon>Bacteria</taxon>
        <taxon>Pseudomonadati</taxon>
        <taxon>Bacteroidota</taxon>
        <taxon>Sphingobacteriia</taxon>
        <taxon>Sphingobacteriales</taxon>
        <taxon>Sphingobacteriaceae</taxon>
        <taxon>Mucilaginibacter</taxon>
    </lineage>
</organism>
<reference evidence="1 2" key="1">
    <citation type="submission" date="2017-11" db="EMBL/GenBank/DDBJ databases">
        <title>Genomic Encyclopedia of Archaeal and Bacterial Type Strains, Phase II (KMG-II): From Individual Species to Whole Genera.</title>
        <authorList>
            <person name="Goeker M."/>
        </authorList>
    </citation>
    <scope>NUCLEOTIDE SEQUENCE [LARGE SCALE GENOMIC DNA]</scope>
    <source>
        <strain evidence="1 2">DSM 28175</strain>
    </source>
</reference>
<dbReference type="AlphaFoldDB" id="A0A2H9VPN1"/>
<gene>
    <name evidence="1" type="ORF">CLV57_3420</name>
</gene>
<name>A0A2H9VPN1_9SPHI</name>
<proteinExistence type="predicted"/>
<dbReference type="RefSeq" id="WP_100342559.1">
    <property type="nucleotide sequence ID" value="NZ_PGFJ01000002.1"/>
</dbReference>
<dbReference type="OrthoDB" id="759000at2"/>
<dbReference type="Proteomes" id="UP000242687">
    <property type="component" value="Unassembled WGS sequence"/>
</dbReference>
<accession>A0A2H9VPN1</accession>
<evidence type="ECO:0000313" key="1">
    <source>
        <dbReference type="EMBL" id="PJJ80271.1"/>
    </source>
</evidence>
<dbReference type="EMBL" id="PGFJ01000002">
    <property type="protein sequence ID" value="PJJ80271.1"/>
    <property type="molecule type" value="Genomic_DNA"/>
</dbReference>
<protein>
    <submittedName>
        <fullName evidence="1">Uncharacterized protein</fullName>
    </submittedName>
</protein>